<dbReference type="PANTHER" id="PTHR23292">
    <property type="entry name" value="LIPOPOLYSACCHARIDE-INDUCED TUMOR NECROSIS FACTOR-ALPHA FACTOR"/>
    <property type="match status" value="1"/>
</dbReference>
<sequence>MSPPPEEKIVDSLWDSEPKTLGGSVLLPPQASNWIEVVRPSNPPKNKIVSTSEFEVDRDNLPEVYIAEEHGIQRPPPRRTLSREEGGSLCTVSEEFSTKAGYLENNHMSVKSPVEVQLVTPLHLLGDQSDTVDCPFCMKRVETTVKKKASQLTHVWGTLCLAATVFGSVVPYCCNWHTNIEHHCTNCKRKIAHRRFYKKKFEPLGTRPELKEVSKFEAAEIPEKKRWRS</sequence>
<protein>
    <recommendedName>
        <fullName evidence="6">LITAF domain-containing protein</fullName>
    </recommendedName>
</protein>
<dbReference type="PROSITE" id="PS51837">
    <property type="entry name" value="LITAF"/>
    <property type="match status" value="1"/>
</dbReference>
<dbReference type="OrthoDB" id="5599753at2759"/>
<evidence type="ECO:0000313" key="8">
    <source>
        <dbReference type="Proteomes" id="UP000284375"/>
    </source>
</evidence>
<evidence type="ECO:0000256" key="3">
    <source>
        <dbReference type="ARBA" id="ARBA00022723"/>
    </source>
</evidence>
<dbReference type="SMART" id="SM00714">
    <property type="entry name" value="LITAF"/>
    <property type="match status" value="1"/>
</dbReference>
<evidence type="ECO:0000256" key="2">
    <source>
        <dbReference type="ARBA" id="ARBA00005975"/>
    </source>
</evidence>
<dbReference type="AlphaFoldDB" id="A0A423WHA1"/>
<dbReference type="PANTHER" id="PTHR23292:SF6">
    <property type="entry name" value="FI16602P1-RELATED"/>
    <property type="match status" value="1"/>
</dbReference>
<proteinExistence type="inferred from homology"/>
<feature type="domain" description="LITAF" evidence="6">
    <location>
        <begin position="114"/>
        <end position="196"/>
    </location>
</feature>
<dbReference type="EMBL" id="LJZO01000004">
    <property type="protein sequence ID" value="ROW02735.1"/>
    <property type="molecule type" value="Genomic_DNA"/>
</dbReference>
<comment type="subcellular location">
    <subcellularLocation>
        <location evidence="1">Membrane</location>
        <topology evidence="1">Peripheral membrane protein</topology>
    </subcellularLocation>
</comment>
<dbReference type="InterPro" id="IPR037519">
    <property type="entry name" value="LITAF_fam"/>
</dbReference>
<keyword evidence="3" id="KW-0479">Metal-binding</keyword>
<accession>A0A423WHA1</accession>
<keyword evidence="5" id="KW-0472">Membrane</keyword>
<dbReference type="GO" id="GO:0016020">
    <property type="term" value="C:membrane"/>
    <property type="evidence" value="ECO:0007669"/>
    <property type="project" value="UniProtKB-SubCell"/>
</dbReference>
<keyword evidence="8" id="KW-1185">Reference proteome</keyword>
<dbReference type="InterPro" id="IPR006629">
    <property type="entry name" value="LITAF"/>
</dbReference>
<dbReference type="GO" id="GO:0008270">
    <property type="term" value="F:zinc ion binding"/>
    <property type="evidence" value="ECO:0007669"/>
    <property type="project" value="TreeGrafter"/>
</dbReference>
<gene>
    <name evidence="7" type="ORF">VSDG_01767</name>
</gene>
<evidence type="ECO:0000256" key="4">
    <source>
        <dbReference type="ARBA" id="ARBA00022833"/>
    </source>
</evidence>
<evidence type="ECO:0000313" key="7">
    <source>
        <dbReference type="EMBL" id="ROW02735.1"/>
    </source>
</evidence>
<dbReference type="STRING" id="252740.A0A423WHA1"/>
<name>A0A423WHA1_CYTCH</name>
<comment type="caution">
    <text evidence="7">The sequence shown here is derived from an EMBL/GenBank/DDBJ whole genome shotgun (WGS) entry which is preliminary data.</text>
</comment>
<organism evidence="7 8">
    <name type="scientific">Cytospora chrysosperma</name>
    <name type="common">Cytospora canker fungus</name>
    <name type="synonym">Sphaeria chrysosperma</name>
    <dbReference type="NCBI Taxonomy" id="252740"/>
    <lineage>
        <taxon>Eukaryota</taxon>
        <taxon>Fungi</taxon>
        <taxon>Dikarya</taxon>
        <taxon>Ascomycota</taxon>
        <taxon>Pezizomycotina</taxon>
        <taxon>Sordariomycetes</taxon>
        <taxon>Sordariomycetidae</taxon>
        <taxon>Diaporthales</taxon>
        <taxon>Cytosporaceae</taxon>
        <taxon>Cytospora</taxon>
    </lineage>
</organism>
<evidence type="ECO:0000256" key="5">
    <source>
        <dbReference type="ARBA" id="ARBA00023136"/>
    </source>
</evidence>
<evidence type="ECO:0000256" key="1">
    <source>
        <dbReference type="ARBA" id="ARBA00004170"/>
    </source>
</evidence>
<dbReference type="Proteomes" id="UP000284375">
    <property type="component" value="Unassembled WGS sequence"/>
</dbReference>
<comment type="similarity">
    <text evidence="2">Belongs to the CDIP1/LITAF family.</text>
</comment>
<evidence type="ECO:0000259" key="6">
    <source>
        <dbReference type="PROSITE" id="PS51837"/>
    </source>
</evidence>
<dbReference type="Pfam" id="PF10601">
    <property type="entry name" value="zf-LITAF-like"/>
    <property type="match status" value="1"/>
</dbReference>
<keyword evidence="4" id="KW-0862">Zinc</keyword>
<reference evidence="7 8" key="1">
    <citation type="submission" date="2015-09" db="EMBL/GenBank/DDBJ databases">
        <title>Host preference determinants of Valsa canker pathogens revealed by comparative genomics.</title>
        <authorList>
            <person name="Yin Z."/>
            <person name="Huang L."/>
        </authorList>
    </citation>
    <scope>NUCLEOTIDE SEQUENCE [LARGE SCALE GENOMIC DNA]</scope>
    <source>
        <strain evidence="7 8">YSFL</strain>
    </source>
</reference>